<accession>A0A9X1SXX9</accession>
<evidence type="ECO:0000313" key="2">
    <source>
        <dbReference type="EMBL" id="MCD5316466.1"/>
    </source>
</evidence>
<keyword evidence="1" id="KW-0472">Membrane</keyword>
<keyword evidence="1" id="KW-0812">Transmembrane</keyword>
<gene>
    <name evidence="2" type="ORF">LR394_36775</name>
</gene>
<keyword evidence="1" id="KW-1133">Transmembrane helix</keyword>
<feature type="transmembrane region" description="Helical" evidence="1">
    <location>
        <begin position="35"/>
        <end position="56"/>
    </location>
</feature>
<feature type="transmembrane region" description="Helical" evidence="1">
    <location>
        <begin position="135"/>
        <end position="157"/>
    </location>
</feature>
<organism evidence="2 3">
    <name type="scientific">Kineosporia babensis</name>
    <dbReference type="NCBI Taxonomy" id="499548"/>
    <lineage>
        <taxon>Bacteria</taxon>
        <taxon>Bacillati</taxon>
        <taxon>Actinomycetota</taxon>
        <taxon>Actinomycetes</taxon>
        <taxon>Kineosporiales</taxon>
        <taxon>Kineosporiaceae</taxon>
        <taxon>Kineosporia</taxon>
    </lineage>
</organism>
<proteinExistence type="predicted"/>
<protein>
    <submittedName>
        <fullName evidence="2">Uncharacterized protein</fullName>
    </submittedName>
</protein>
<feature type="transmembrane region" description="Helical" evidence="1">
    <location>
        <begin position="6"/>
        <end position="28"/>
    </location>
</feature>
<dbReference type="AlphaFoldDB" id="A0A9X1SXX9"/>
<evidence type="ECO:0000256" key="1">
    <source>
        <dbReference type="SAM" id="Phobius"/>
    </source>
</evidence>
<feature type="transmembrane region" description="Helical" evidence="1">
    <location>
        <begin position="92"/>
        <end position="123"/>
    </location>
</feature>
<dbReference type="Proteomes" id="UP001138997">
    <property type="component" value="Unassembled WGS sequence"/>
</dbReference>
<keyword evidence="3" id="KW-1185">Reference proteome</keyword>
<dbReference type="EMBL" id="JAJOMB010000030">
    <property type="protein sequence ID" value="MCD5316466.1"/>
    <property type="molecule type" value="Genomic_DNA"/>
</dbReference>
<name>A0A9X1SXX9_9ACTN</name>
<feature type="transmembrane region" description="Helical" evidence="1">
    <location>
        <begin position="62"/>
        <end position="80"/>
    </location>
</feature>
<sequence length="160" mass="16327">MYAPDISLVVLFLLTAAYTAVTGSFVAAKRQHGSPVLVGGAAFAGVLAFLFGVLLIANLSVIAALVVSVLASGVGCYRLVRADLTQNQAITVAVGATLLVAAVGLFVLYLALISLIVAGSSYLVVRLWWQARATLVAMGTMLGGLLAASAVVFGIALSQM</sequence>
<evidence type="ECO:0000313" key="3">
    <source>
        <dbReference type="Proteomes" id="UP001138997"/>
    </source>
</evidence>
<comment type="caution">
    <text evidence="2">The sequence shown here is derived from an EMBL/GenBank/DDBJ whole genome shotgun (WGS) entry which is preliminary data.</text>
</comment>
<dbReference type="RefSeq" id="WP_231449317.1">
    <property type="nucleotide sequence ID" value="NZ_JAJOMB010000030.1"/>
</dbReference>
<reference evidence="2" key="1">
    <citation type="submission" date="2021-11" db="EMBL/GenBank/DDBJ databases">
        <title>Streptomyces corallinus and Kineosporia corallina sp. nov., two new coral-derived marine actinobacteria.</title>
        <authorList>
            <person name="Buangrab K."/>
            <person name="Sutthacheep M."/>
            <person name="Yeemin T."/>
            <person name="Harunari E."/>
            <person name="Igarashi Y."/>
            <person name="Sripreechasak P."/>
            <person name="Kanchanasin P."/>
            <person name="Tanasupawat S."/>
            <person name="Phongsopitanun W."/>
        </authorList>
    </citation>
    <scope>NUCLEOTIDE SEQUENCE</scope>
    <source>
        <strain evidence="2">JCM 31032</strain>
    </source>
</reference>